<keyword evidence="2" id="KW-1185">Reference proteome</keyword>
<dbReference type="EMBL" id="AKKL01000016">
    <property type="protein sequence ID" value="EKT62951.1"/>
    <property type="molecule type" value="Genomic_DNA"/>
</dbReference>
<dbReference type="PATRIC" id="fig|1141662.3.peg.1163"/>
<evidence type="ECO:0008006" key="3">
    <source>
        <dbReference type="Google" id="ProtNLM"/>
    </source>
</evidence>
<comment type="caution">
    <text evidence="1">The sequence shown here is derived from an EMBL/GenBank/DDBJ whole genome shotgun (WGS) entry which is preliminary data.</text>
</comment>
<dbReference type="eggNOG" id="COG3137">
    <property type="taxonomic scope" value="Bacteria"/>
</dbReference>
<sequence length="335" mass="38292">MRKFYILFLIPFATYSIADNIYLKNGDLISGNIKIIDSDSALITTEYAGQLRIELNKIKSFNITEPAIIKNEHFSAWKKVDSINKSKDGEVILINGENSHPIPITNDLVLSKKIEGEIPKDYKITGSLNAGGSYNKSASKSEKYSLDGNMQILQGEWRQGLNASMTRNKDDKKINSYYYNLGYQLDHFISTSFFWRGSFAYQHDWIEEIKSKGGMGTGPGWQVWNDELSSLSFTGLLSYQQLKYRDDNDEKYMEGSLSWDFNQYLFAKTMSVYTKGRIGRGFNNDVSLDLNMRIGMMYYLTDSLNLNTNIVREKINAEKGDSSNTNYIIGVGYKW</sequence>
<dbReference type="InterPro" id="IPR007433">
    <property type="entry name" value="DUF481"/>
</dbReference>
<dbReference type="HOGENOM" id="CLU_057321_1_0_6"/>
<protein>
    <recommendedName>
        <fullName evidence="3">Peptide chain release factor RF-3</fullName>
    </recommendedName>
</protein>
<proteinExistence type="predicted"/>
<gene>
    <name evidence="1" type="ORF">OOA_05726</name>
</gene>
<dbReference type="OrthoDB" id="9806250at2"/>
<evidence type="ECO:0000313" key="1">
    <source>
        <dbReference type="EMBL" id="EKT62951.1"/>
    </source>
</evidence>
<dbReference type="AlphaFoldDB" id="K8WSN9"/>
<dbReference type="RefSeq" id="WP_008911177.1">
    <property type="nucleotide sequence ID" value="NZ_KB233222.1"/>
</dbReference>
<evidence type="ECO:0000313" key="2">
    <source>
        <dbReference type="Proteomes" id="UP000009336"/>
    </source>
</evidence>
<accession>K8WSN9</accession>
<reference evidence="1 2" key="1">
    <citation type="journal article" date="2012" name="BMC Genomics">
        <title>Comparative genomics of bacteria in the genus Providencia isolated from wild Drosophila melanogaster.</title>
        <authorList>
            <person name="Galac M.R."/>
            <person name="Lazzaro B.P."/>
        </authorList>
    </citation>
    <scope>NUCLEOTIDE SEQUENCE [LARGE SCALE GENOMIC DNA]</scope>
    <source>
        <strain evidence="1 2">DSM 19968</strain>
    </source>
</reference>
<organism evidence="1 2">
    <name type="scientific">Providencia burhodogranariea DSM 19968</name>
    <dbReference type="NCBI Taxonomy" id="1141662"/>
    <lineage>
        <taxon>Bacteria</taxon>
        <taxon>Pseudomonadati</taxon>
        <taxon>Pseudomonadota</taxon>
        <taxon>Gammaproteobacteria</taxon>
        <taxon>Enterobacterales</taxon>
        <taxon>Morganellaceae</taxon>
        <taxon>Providencia</taxon>
    </lineage>
</organism>
<name>K8WSN9_9GAMM</name>
<dbReference type="Pfam" id="PF04338">
    <property type="entry name" value="DUF481"/>
    <property type="match status" value="1"/>
</dbReference>
<dbReference type="STRING" id="1141662.OOA_05726"/>
<dbReference type="Proteomes" id="UP000009336">
    <property type="component" value="Unassembled WGS sequence"/>
</dbReference>